<dbReference type="PROSITE" id="PS51257">
    <property type="entry name" value="PROKAR_LIPOPROTEIN"/>
    <property type="match status" value="1"/>
</dbReference>
<evidence type="ECO:0000256" key="4">
    <source>
        <dbReference type="ARBA" id="ARBA00022729"/>
    </source>
</evidence>
<feature type="domain" description="Spore germination protein N-terminal" evidence="9">
    <location>
        <begin position="24"/>
        <end position="201"/>
    </location>
</feature>
<comment type="subcellular location">
    <subcellularLocation>
        <location evidence="1">Membrane</location>
        <topology evidence="1">Lipid-anchor</topology>
    </subcellularLocation>
</comment>
<dbReference type="Gene3D" id="6.20.190.10">
    <property type="entry name" value="Nutrient germinant receptor protein C, domain 1"/>
    <property type="match status" value="1"/>
</dbReference>
<accession>A0A1M5ADJ5</accession>
<feature type="domain" description="Spore germination GerAC-like C-terminal" evidence="8">
    <location>
        <begin position="219"/>
        <end position="383"/>
    </location>
</feature>
<dbReference type="Proteomes" id="UP000184476">
    <property type="component" value="Unassembled WGS sequence"/>
</dbReference>
<gene>
    <name evidence="10" type="ORF">SAMN05444392_11341</name>
</gene>
<reference evidence="10 11" key="1">
    <citation type="submission" date="2016-11" db="EMBL/GenBank/DDBJ databases">
        <authorList>
            <person name="Jaros S."/>
            <person name="Januszkiewicz K."/>
            <person name="Wedrychowicz H."/>
        </authorList>
    </citation>
    <scope>NUCLEOTIDE SEQUENCE [LARGE SCALE GENOMIC DNA]</scope>
    <source>
        <strain evidence="10 11">DSM 44666</strain>
    </source>
</reference>
<organism evidence="10 11">
    <name type="scientific">Seinonella peptonophila</name>
    <dbReference type="NCBI Taxonomy" id="112248"/>
    <lineage>
        <taxon>Bacteria</taxon>
        <taxon>Bacillati</taxon>
        <taxon>Bacillota</taxon>
        <taxon>Bacilli</taxon>
        <taxon>Bacillales</taxon>
        <taxon>Thermoactinomycetaceae</taxon>
        <taxon>Seinonella</taxon>
    </lineage>
</organism>
<keyword evidence="4" id="KW-0732">Signal</keyword>
<evidence type="ECO:0000313" key="11">
    <source>
        <dbReference type="Proteomes" id="UP000184476"/>
    </source>
</evidence>
<keyword evidence="5" id="KW-0472">Membrane</keyword>
<dbReference type="OrthoDB" id="9816067at2"/>
<dbReference type="Pfam" id="PF25198">
    <property type="entry name" value="Spore_GerAC_N"/>
    <property type="match status" value="1"/>
</dbReference>
<protein>
    <submittedName>
        <fullName evidence="10">Spore germination protein KC</fullName>
    </submittedName>
</protein>
<dbReference type="InterPro" id="IPR057336">
    <property type="entry name" value="GerAC_N"/>
</dbReference>
<dbReference type="Gene3D" id="3.30.300.210">
    <property type="entry name" value="Nutrient germinant receptor protein C, domain 3"/>
    <property type="match status" value="1"/>
</dbReference>
<dbReference type="InterPro" id="IPR008844">
    <property type="entry name" value="Spore_GerAC-like"/>
</dbReference>
<dbReference type="EMBL" id="FQVL01000013">
    <property type="protein sequence ID" value="SHF28187.1"/>
    <property type="molecule type" value="Genomic_DNA"/>
</dbReference>
<evidence type="ECO:0000256" key="5">
    <source>
        <dbReference type="ARBA" id="ARBA00023136"/>
    </source>
</evidence>
<dbReference type="STRING" id="112248.SAMN05444392_11341"/>
<dbReference type="InterPro" id="IPR046953">
    <property type="entry name" value="Spore_GerAC-like_C"/>
</dbReference>
<dbReference type="AlphaFoldDB" id="A0A1M5ADJ5"/>
<evidence type="ECO:0000313" key="10">
    <source>
        <dbReference type="EMBL" id="SHF28187.1"/>
    </source>
</evidence>
<dbReference type="Pfam" id="PF05504">
    <property type="entry name" value="Spore_GerAC"/>
    <property type="match status" value="1"/>
</dbReference>
<sequence length="391" mass="44136">MNIRYLAFLFLLLNMTYLLTGCWDRVEVNNLAIITAAALDKKDDKTIELSIQIFVPETSGKEKQNVATMGNENTQSPTLVESAEGVNFADAMLKLQGKISRKIFWGQNEVFIFGEQLAKKGILNELNGILRAVQPRERANLFISKGQAKEILKLNPVIDRNSAESIHKLVHAHTGLEESIIDTLQMMNGESKAVALPWIEILTPQDGRSSNVRMPYIHGTAVLKTDKLLGKLNAEATKGVLMIKNQAASGTITVKPKPEKGYLSAEFVKDKIKLIPQITKNHLSMKLQVQTEAIVTQNSTHLDVMNSHDLAKIEKELAKGITLQIRKALDQGQKKWKADIFGLADTFYRKYPREWKKYKKNWDSLYPNLKIDIQTKFRILRPGMTTENPKI</sequence>
<evidence type="ECO:0000256" key="1">
    <source>
        <dbReference type="ARBA" id="ARBA00004635"/>
    </source>
</evidence>
<keyword evidence="3" id="KW-0309">Germination</keyword>
<dbReference type="RefSeq" id="WP_073156946.1">
    <property type="nucleotide sequence ID" value="NZ_FQVL01000013.1"/>
</dbReference>
<comment type="similarity">
    <text evidence="2">Belongs to the GerABKC lipoprotein family.</text>
</comment>
<evidence type="ECO:0000259" key="8">
    <source>
        <dbReference type="Pfam" id="PF05504"/>
    </source>
</evidence>
<dbReference type="InterPro" id="IPR038501">
    <property type="entry name" value="Spore_GerAC_C_sf"/>
</dbReference>
<dbReference type="NCBIfam" id="TIGR02887">
    <property type="entry name" value="spore_ger_x_C"/>
    <property type="match status" value="1"/>
</dbReference>
<evidence type="ECO:0000256" key="2">
    <source>
        <dbReference type="ARBA" id="ARBA00007886"/>
    </source>
</evidence>
<dbReference type="GO" id="GO:0016020">
    <property type="term" value="C:membrane"/>
    <property type="evidence" value="ECO:0007669"/>
    <property type="project" value="UniProtKB-SubCell"/>
</dbReference>
<dbReference type="PANTHER" id="PTHR35789:SF1">
    <property type="entry name" value="SPORE GERMINATION PROTEIN B3"/>
    <property type="match status" value="1"/>
</dbReference>
<evidence type="ECO:0000256" key="3">
    <source>
        <dbReference type="ARBA" id="ARBA00022544"/>
    </source>
</evidence>
<dbReference type="PANTHER" id="PTHR35789">
    <property type="entry name" value="SPORE GERMINATION PROTEIN B3"/>
    <property type="match status" value="1"/>
</dbReference>
<keyword evidence="11" id="KW-1185">Reference proteome</keyword>
<keyword evidence="7" id="KW-0449">Lipoprotein</keyword>
<evidence type="ECO:0000256" key="7">
    <source>
        <dbReference type="ARBA" id="ARBA00023288"/>
    </source>
</evidence>
<evidence type="ECO:0000259" key="9">
    <source>
        <dbReference type="Pfam" id="PF25198"/>
    </source>
</evidence>
<name>A0A1M5ADJ5_9BACL</name>
<proteinExistence type="inferred from homology"/>
<evidence type="ECO:0000256" key="6">
    <source>
        <dbReference type="ARBA" id="ARBA00023139"/>
    </source>
</evidence>
<keyword evidence="6" id="KW-0564">Palmitate</keyword>
<dbReference type="GO" id="GO:0009847">
    <property type="term" value="P:spore germination"/>
    <property type="evidence" value="ECO:0007669"/>
    <property type="project" value="InterPro"/>
</dbReference>